<organism evidence="9 10">
    <name type="scientific">Dillenia turbinata</name>
    <dbReference type="NCBI Taxonomy" id="194707"/>
    <lineage>
        <taxon>Eukaryota</taxon>
        <taxon>Viridiplantae</taxon>
        <taxon>Streptophyta</taxon>
        <taxon>Embryophyta</taxon>
        <taxon>Tracheophyta</taxon>
        <taxon>Spermatophyta</taxon>
        <taxon>Magnoliopsida</taxon>
        <taxon>eudicotyledons</taxon>
        <taxon>Gunneridae</taxon>
        <taxon>Pentapetalae</taxon>
        <taxon>Dilleniales</taxon>
        <taxon>Dilleniaceae</taxon>
        <taxon>Dillenia</taxon>
    </lineage>
</organism>
<keyword evidence="5" id="KW-0571">Peptide transport</keyword>
<evidence type="ECO:0000256" key="5">
    <source>
        <dbReference type="ARBA" id="ARBA00022856"/>
    </source>
</evidence>
<gene>
    <name evidence="9" type="ORF">RJ641_029809</name>
</gene>
<dbReference type="InterPro" id="IPR004648">
    <property type="entry name" value="Oligpept_transpt"/>
</dbReference>
<keyword evidence="7" id="KW-1133">Transmembrane helix</keyword>
<evidence type="ECO:0000256" key="7">
    <source>
        <dbReference type="ARBA" id="ARBA00022989"/>
    </source>
</evidence>
<comment type="subcellular location">
    <subcellularLocation>
        <location evidence="1">Membrane</location>
        <topology evidence="1">Multi-pass membrane protein</topology>
    </subcellularLocation>
</comment>
<proteinExistence type="inferred from homology"/>
<evidence type="ECO:0000256" key="4">
    <source>
        <dbReference type="ARBA" id="ARBA00022692"/>
    </source>
</evidence>
<evidence type="ECO:0000256" key="2">
    <source>
        <dbReference type="ARBA" id="ARBA00005484"/>
    </source>
</evidence>
<dbReference type="GO" id="GO:0015031">
    <property type="term" value="P:protein transport"/>
    <property type="evidence" value="ECO:0007669"/>
    <property type="project" value="UniProtKB-KW"/>
</dbReference>
<comment type="similarity">
    <text evidence="2">Belongs to the oligopeptide OPT transporter (TC 2.A.67.1) family.</text>
</comment>
<dbReference type="Proteomes" id="UP001370490">
    <property type="component" value="Unassembled WGS sequence"/>
</dbReference>
<keyword evidence="10" id="KW-1185">Reference proteome</keyword>
<dbReference type="GO" id="GO:0035673">
    <property type="term" value="F:oligopeptide transmembrane transporter activity"/>
    <property type="evidence" value="ECO:0007669"/>
    <property type="project" value="InterPro"/>
</dbReference>
<reference evidence="9 10" key="1">
    <citation type="submission" date="2023-12" db="EMBL/GenBank/DDBJ databases">
        <title>A high-quality genome assembly for Dillenia turbinata (Dilleniales).</title>
        <authorList>
            <person name="Chanderbali A."/>
        </authorList>
    </citation>
    <scope>NUCLEOTIDE SEQUENCE [LARGE SCALE GENOMIC DNA]</scope>
    <source>
        <strain evidence="9">LSX21</strain>
        <tissue evidence="9">Leaf</tissue>
    </source>
</reference>
<dbReference type="InterPro" id="IPR004813">
    <property type="entry name" value="OPT"/>
</dbReference>
<evidence type="ECO:0000313" key="9">
    <source>
        <dbReference type="EMBL" id="KAK6940278.1"/>
    </source>
</evidence>
<evidence type="ECO:0000256" key="6">
    <source>
        <dbReference type="ARBA" id="ARBA00022927"/>
    </source>
</evidence>
<keyword evidence="3" id="KW-0813">Transport</keyword>
<dbReference type="Pfam" id="PF03169">
    <property type="entry name" value="OPT"/>
    <property type="match status" value="1"/>
</dbReference>
<keyword evidence="6" id="KW-0653">Protein transport</keyword>
<keyword evidence="8" id="KW-0472">Membrane</keyword>
<keyword evidence="4" id="KW-0812">Transmembrane</keyword>
<accession>A0AAN8ZN20</accession>
<sequence length="98" mass="10539">MDVSDVGLGPFLMCPRLSSTNSSHTGDILSSIFLIRVATLPMGRFMASALFTTKFRVSSFGSMEFSLNPGPSNMKEHVFISTFANAGSAFGNGKRFCC</sequence>
<name>A0AAN8ZN20_9MAGN</name>
<evidence type="ECO:0000256" key="1">
    <source>
        <dbReference type="ARBA" id="ARBA00004141"/>
    </source>
</evidence>
<dbReference type="PANTHER" id="PTHR22601">
    <property type="entry name" value="ISP4 LIKE PROTEIN"/>
    <property type="match status" value="1"/>
</dbReference>
<dbReference type="EMBL" id="JBAMMX010000005">
    <property type="protein sequence ID" value="KAK6940278.1"/>
    <property type="molecule type" value="Genomic_DNA"/>
</dbReference>
<comment type="caution">
    <text evidence="9">The sequence shown here is derived from an EMBL/GenBank/DDBJ whole genome shotgun (WGS) entry which is preliminary data.</text>
</comment>
<evidence type="ECO:0000256" key="8">
    <source>
        <dbReference type="ARBA" id="ARBA00023136"/>
    </source>
</evidence>
<dbReference type="AlphaFoldDB" id="A0AAN8ZN20"/>
<evidence type="ECO:0000313" key="10">
    <source>
        <dbReference type="Proteomes" id="UP001370490"/>
    </source>
</evidence>
<evidence type="ECO:0000256" key="3">
    <source>
        <dbReference type="ARBA" id="ARBA00022448"/>
    </source>
</evidence>
<protein>
    <submittedName>
        <fullName evidence="9">Oligopeptide transporter, OPT superfamily</fullName>
    </submittedName>
</protein>
<dbReference type="GO" id="GO:0016020">
    <property type="term" value="C:membrane"/>
    <property type="evidence" value="ECO:0007669"/>
    <property type="project" value="UniProtKB-SubCell"/>
</dbReference>